<dbReference type="InterPro" id="IPR003141">
    <property type="entry name" value="Pol/His_phosphatase_N"/>
</dbReference>
<gene>
    <name evidence="10" type="ORF">EYB31_12015</name>
</gene>
<organism evidence="10 11">
    <name type="scientific">Paenibacillus thalictri</name>
    <dbReference type="NCBI Taxonomy" id="2527873"/>
    <lineage>
        <taxon>Bacteria</taxon>
        <taxon>Bacillati</taxon>
        <taxon>Bacillota</taxon>
        <taxon>Bacilli</taxon>
        <taxon>Bacillales</taxon>
        <taxon>Paenibacillaceae</taxon>
        <taxon>Paenibacillus</taxon>
    </lineage>
</organism>
<dbReference type="PANTHER" id="PTHR21039:SF0">
    <property type="entry name" value="HISTIDINOL-PHOSPHATASE"/>
    <property type="match status" value="1"/>
</dbReference>
<dbReference type="GO" id="GO:0005737">
    <property type="term" value="C:cytoplasm"/>
    <property type="evidence" value="ECO:0007669"/>
    <property type="project" value="TreeGrafter"/>
</dbReference>
<name>A0A4Q9DQR2_9BACL</name>
<dbReference type="InterPro" id="IPR016195">
    <property type="entry name" value="Pol/histidinol_Pase-like"/>
</dbReference>
<dbReference type="OrthoDB" id="9775255at2"/>
<keyword evidence="6 8" id="KW-0368">Histidine biosynthesis</keyword>
<evidence type="ECO:0000256" key="6">
    <source>
        <dbReference type="ARBA" id="ARBA00023102"/>
    </source>
</evidence>
<keyword evidence="4 8" id="KW-0028">Amino-acid biosynthesis</keyword>
<dbReference type="EMBL" id="SIRE01000008">
    <property type="protein sequence ID" value="TBL78949.1"/>
    <property type="molecule type" value="Genomic_DNA"/>
</dbReference>
<feature type="domain" description="Polymerase/histidinol phosphatase N-terminal" evidence="9">
    <location>
        <begin position="3"/>
        <end position="91"/>
    </location>
</feature>
<evidence type="ECO:0000256" key="8">
    <source>
        <dbReference type="RuleBase" id="RU366003"/>
    </source>
</evidence>
<dbReference type="Pfam" id="PF02811">
    <property type="entry name" value="PHP"/>
    <property type="match status" value="1"/>
</dbReference>
<dbReference type="NCBIfam" id="NF005596">
    <property type="entry name" value="PRK07328.1"/>
    <property type="match status" value="1"/>
</dbReference>
<evidence type="ECO:0000256" key="3">
    <source>
        <dbReference type="ARBA" id="ARBA00013085"/>
    </source>
</evidence>
<comment type="caution">
    <text evidence="10">The sequence shown here is derived from an EMBL/GenBank/DDBJ whole genome shotgun (WGS) entry which is preliminary data.</text>
</comment>
<comment type="catalytic activity">
    <reaction evidence="7 8">
        <text>L-histidinol phosphate + H2O = L-histidinol + phosphate</text>
        <dbReference type="Rhea" id="RHEA:14465"/>
        <dbReference type="ChEBI" id="CHEBI:15377"/>
        <dbReference type="ChEBI" id="CHEBI:43474"/>
        <dbReference type="ChEBI" id="CHEBI:57699"/>
        <dbReference type="ChEBI" id="CHEBI:57980"/>
        <dbReference type="EC" id="3.1.3.15"/>
    </reaction>
</comment>
<evidence type="ECO:0000256" key="5">
    <source>
        <dbReference type="ARBA" id="ARBA00022801"/>
    </source>
</evidence>
<dbReference type="Pfam" id="PF13263">
    <property type="entry name" value="PHP_C"/>
    <property type="match status" value="1"/>
</dbReference>
<comment type="pathway">
    <text evidence="1 8">Amino-acid biosynthesis; L-histidine biosynthesis; L-histidine from 5-phospho-alpha-D-ribose 1-diphosphate: step 8/9.</text>
</comment>
<evidence type="ECO:0000256" key="2">
    <source>
        <dbReference type="ARBA" id="ARBA00009152"/>
    </source>
</evidence>
<sequence>MTFDLHTHHRRCGHAAGDIEEYIRAAADFGLTAIGISDHSPYFAASEDHPAPGLAMAASEFPRYIEEIVRLKKKYEDRIEVLVGVESDFFPEHVGKYDQIYRQYPLDYIIGSIHVTNGKHVSQNMHIWYELDEEQLERERDIYFGLLQQAAKSGVFHIIGHMDLVRRYYRDFMGTCGALVEQTVKVFAETGVTMEINTSGIMRSEGTNPCLEVLELAHRYGVPVTFGSDAHKPVRVGEHWEEVMRMLKEIGYRELQMFRGRQPVRIPI</sequence>
<evidence type="ECO:0000313" key="10">
    <source>
        <dbReference type="EMBL" id="TBL78949.1"/>
    </source>
</evidence>
<evidence type="ECO:0000259" key="9">
    <source>
        <dbReference type="SMART" id="SM00481"/>
    </source>
</evidence>
<dbReference type="Gene3D" id="3.20.20.140">
    <property type="entry name" value="Metal-dependent hydrolases"/>
    <property type="match status" value="1"/>
</dbReference>
<dbReference type="AlphaFoldDB" id="A0A4Q9DQR2"/>
<dbReference type="GO" id="GO:0000105">
    <property type="term" value="P:L-histidine biosynthetic process"/>
    <property type="evidence" value="ECO:0007669"/>
    <property type="project" value="UniProtKB-UniRule"/>
</dbReference>
<dbReference type="PANTHER" id="PTHR21039">
    <property type="entry name" value="HISTIDINOL PHOSPHATASE-RELATED"/>
    <property type="match status" value="1"/>
</dbReference>
<keyword evidence="5 8" id="KW-0378">Hydrolase</keyword>
<evidence type="ECO:0000256" key="7">
    <source>
        <dbReference type="ARBA" id="ARBA00049158"/>
    </source>
</evidence>
<comment type="similarity">
    <text evidence="2 8">Belongs to the PHP hydrolase family. HisK subfamily.</text>
</comment>
<keyword evidence="11" id="KW-1185">Reference proteome</keyword>
<evidence type="ECO:0000256" key="1">
    <source>
        <dbReference type="ARBA" id="ARBA00004970"/>
    </source>
</evidence>
<dbReference type="EC" id="3.1.3.15" evidence="3 8"/>
<protein>
    <recommendedName>
        <fullName evidence="3 8">Histidinol-phosphatase</fullName>
        <shortName evidence="8">HolPase</shortName>
        <ecNumber evidence="3 8">3.1.3.15</ecNumber>
    </recommendedName>
</protein>
<reference evidence="10 11" key="1">
    <citation type="submission" date="2019-02" db="EMBL/GenBank/DDBJ databases">
        <title>Paenibacillus sp. nov., isolated from surface-sterilized tissue of Thalictrum simplex L.</title>
        <authorList>
            <person name="Tuo L."/>
        </authorList>
    </citation>
    <scope>NUCLEOTIDE SEQUENCE [LARGE SCALE GENOMIC DNA]</scope>
    <source>
        <strain evidence="10 11">N2SHLJ1</strain>
    </source>
</reference>
<dbReference type="CDD" id="cd12110">
    <property type="entry name" value="PHP_HisPPase_Hisj_like"/>
    <property type="match status" value="1"/>
</dbReference>
<dbReference type="SMART" id="SM00481">
    <property type="entry name" value="POLIIIAc"/>
    <property type="match status" value="1"/>
</dbReference>
<evidence type="ECO:0000256" key="4">
    <source>
        <dbReference type="ARBA" id="ARBA00022605"/>
    </source>
</evidence>
<accession>A0A4Q9DQR2</accession>
<dbReference type="InterPro" id="IPR010140">
    <property type="entry name" value="Histidinol_P_phosphatase_HisJ"/>
</dbReference>
<dbReference type="SUPFAM" id="SSF89550">
    <property type="entry name" value="PHP domain-like"/>
    <property type="match status" value="1"/>
</dbReference>
<proteinExistence type="inferred from homology"/>
<dbReference type="GO" id="GO:0004401">
    <property type="term" value="F:histidinol-phosphatase activity"/>
    <property type="evidence" value="ECO:0007669"/>
    <property type="project" value="UniProtKB-UniRule"/>
</dbReference>
<dbReference type="NCBIfam" id="TIGR01856">
    <property type="entry name" value="hisJ_fam"/>
    <property type="match status" value="1"/>
</dbReference>
<dbReference type="Proteomes" id="UP000293142">
    <property type="component" value="Unassembled WGS sequence"/>
</dbReference>
<evidence type="ECO:0000313" key="11">
    <source>
        <dbReference type="Proteomes" id="UP000293142"/>
    </source>
</evidence>
<dbReference type="InterPro" id="IPR004013">
    <property type="entry name" value="PHP_dom"/>
</dbReference>
<dbReference type="RefSeq" id="WP_131013585.1">
    <property type="nucleotide sequence ID" value="NZ_SIRE01000008.1"/>
</dbReference>
<dbReference type="UniPathway" id="UPA00031">
    <property type="reaction ID" value="UER00013"/>
</dbReference>